<evidence type="ECO:0000256" key="4">
    <source>
        <dbReference type="SAM" id="SignalP"/>
    </source>
</evidence>
<evidence type="ECO:0000259" key="5">
    <source>
        <dbReference type="PROSITE" id="PS51465"/>
    </source>
</evidence>
<dbReference type="InterPro" id="IPR002350">
    <property type="entry name" value="Kazal_dom"/>
</dbReference>
<dbReference type="InParanoid" id="A0A3Q7NNT5"/>
<dbReference type="Proteomes" id="UP000286641">
    <property type="component" value="Unplaced"/>
</dbReference>
<dbReference type="CTD" id="643394"/>
<feature type="chain" id="PRO_5018738084" evidence="4">
    <location>
        <begin position="20"/>
        <end position="96"/>
    </location>
</feature>
<dbReference type="InterPro" id="IPR050159">
    <property type="entry name" value="Kazal-type_SerProtInhib"/>
</dbReference>
<dbReference type="InterPro" id="IPR036058">
    <property type="entry name" value="Kazal_dom_sf"/>
</dbReference>
<dbReference type="SUPFAM" id="SSF100895">
    <property type="entry name" value="Kazal-type serine protease inhibitors"/>
    <property type="match status" value="1"/>
</dbReference>
<feature type="signal peptide" evidence="4">
    <location>
        <begin position="1"/>
        <end position="19"/>
    </location>
</feature>
<comment type="subcellular location">
    <subcellularLocation>
        <location evidence="1">Secreted</location>
    </subcellularLocation>
</comment>
<feature type="domain" description="Kazal-like" evidence="5">
    <location>
        <begin position="56"/>
        <end position="96"/>
    </location>
</feature>
<keyword evidence="7" id="KW-0646">Protease inhibitor</keyword>
<organism evidence="6 7">
    <name type="scientific">Callorhinus ursinus</name>
    <name type="common">Northern fur seal</name>
    <dbReference type="NCBI Taxonomy" id="34884"/>
    <lineage>
        <taxon>Eukaryota</taxon>
        <taxon>Metazoa</taxon>
        <taxon>Chordata</taxon>
        <taxon>Craniata</taxon>
        <taxon>Vertebrata</taxon>
        <taxon>Euteleostomi</taxon>
        <taxon>Mammalia</taxon>
        <taxon>Eutheria</taxon>
        <taxon>Laurasiatheria</taxon>
        <taxon>Carnivora</taxon>
        <taxon>Caniformia</taxon>
        <taxon>Pinnipedia</taxon>
        <taxon>Otariidae</taxon>
        <taxon>Callorhinus</taxon>
    </lineage>
</organism>
<keyword evidence="7" id="KW-0722">Serine protease inhibitor</keyword>
<evidence type="ECO:0000313" key="7">
    <source>
        <dbReference type="RefSeq" id="XP_025723320.1"/>
    </source>
</evidence>
<keyword evidence="6" id="KW-1185">Reference proteome</keyword>
<dbReference type="PROSITE" id="PS00282">
    <property type="entry name" value="KAZAL_1"/>
    <property type="match status" value="1"/>
</dbReference>
<dbReference type="RefSeq" id="XP_025723320.1">
    <property type="nucleotide sequence ID" value="XM_025867535.1"/>
</dbReference>
<keyword evidence="2" id="KW-0964">Secreted</keyword>
<protein>
    <submittedName>
        <fullName evidence="7">Serine protease inhibitor Kazal-type 9</fullName>
    </submittedName>
</protein>
<dbReference type="GO" id="GO:0004867">
    <property type="term" value="F:serine-type endopeptidase inhibitor activity"/>
    <property type="evidence" value="ECO:0007669"/>
    <property type="project" value="UniProtKB-KW"/>
</dbReference>
<dbReference type="SMART" id="SM00280">
    <property type="entry name" value="KAZAL"/>
    <property type="match status" value="1"/>
</dbReference>
<evidence type="ECO:0000313" key="6">
    <source>
        <dbReference type="Proteomes" id="UP000286641"/>
    </source>
</evidence>
<evidence type="ECO:0000256" key="3">
    <source>
        <dbReference type="ARBA" id="ARBA00023157"/>
    </source>
</evidence>
<reference key="1">
    <citation type="submission" date="2019-01" db="UniProtKB">
        <authorList>
            <consortium name="RefSeq"/>
        </authorList>
    </citation>
    <scope>IDENTIFICATION</scope>
</reference>
<gene>
    <name evidence="7" type="primary">SPINK9</name>
</gene>
<keyword evidence="4" id="KW-0732">Signal</keyword>
<dbReference type="PROSITE" id="PS51465">
    <property type="entry name" value="KAZAL_2"/>
    <property type="match status" value="1"/>
</dbReference>
<dbReference type="Pfam" id="PF00050">
    <property type="entry name" value="Kazal_1"/>
    <property type="match status" value="1"/>
</dbReference>
<dbReference type="GO" id="GO:0005576">
    <property type="term" value="C:extracellular region"/>
    <property type="evidence" value="ECO:0007669"/>
    <property type="project" value="UniProtKB-SubCell"/>
</dbReference>
<name>A0A3Q7NNT5_CALUR</name>
<dbReference type="PANTHER" id="PTHR47499">
    <property type="entry name" value="SERINE PROTEASE INHIBITOR KAZAL-TYPE 7 SPINK7"/>
    <property type="match status" value="1"/>
</dbReference>
<dbReference type="Gene3D" id="3.30.60.30">
    <property type="match status" value="1"/>
</dbReference>
<sequence>MKATACALLLALALMTIFSENPRKLCLGDCIPAPAGDFTLTAVNIKKSPPGKEGFCHEIYAPICGSDGKTYPNDCFFCFEVQKTDNKLKFVHFGKC</sequence>
<evidence type="ECO:0000256" key="1">
    <source>
        <dbReference type="ARBA" id="ARBA00004613"/>
    </source>
</evidence>
<reference evidence="7" key="2">
    <citation type="submission" date="2025-08" db="UniProtKB">
        <authorList>
            <consortium name="RefSeq"/>
        </authorList>
    </citation>
    <scope>IDENTIFICATION</scope>
    <source>
        <tissue evidence="7">Blood</tissue>
    </source>
</reference>
<dbReference type="AlphaFoldDB" id="A0A3Q7NNT5"/>
<accession>A0A3Q7NNT5</accession>
<evidence type="ECO:0000256" key="2">
    <source>
        <dbReference type="ARBA" id="ARBA00022525"/>
    </source>
</evidence>
<keyword evidence="3" id="KW-1015">Disulfide bond</keyword>
<proteinExistence type="predicted"/>
<dbReference type="PANTHER" id="PTHR47499:SF2">
    <property type="entry name" value="SERINE PROTEASE INHIBITOR KAZAL-TYPE 9"/>
    <property type="match status" value="1"/>
</dbReference>